<sequence length="124" mass="13996">MLKEFLYAAFPARKSGKFLQCKVHSMALCFYVVNTSAPDLKKSGMYSGPSFAAGDFFGAFCFSGRSSYLLFIFRMKVQVFSGCLRVGFRLHGLPPWRTLPFVKERKAAKAFQRTPLEFVLETAP</sequence>
<dbReference type="EMBL" id="SVNY01000007">
    <property type="protein sequence ID" value="MBE6834370.1"/>
    <property type="molecule type" value="Genomic_DNA"/>
</dbReference>
<comment type="caution">
    <text evidence="1">The sequence shown here is derived from an EMBL/GenBank/DDBJ whole genome shotgun (WGS) entry which is preliminary data.</text>
</comment>
<name>A0A928KYC8_9FIRM</name>
<dbReference type="Proteomes" id="UP000754750">
    <property type="component" value="Unassembled WGS sequence"/>
</dbReference>
<organism evidence="1 2">
    <name type="scientific">Faecalispora sporosphaeroides</name>
    <dbReference type="NCBI Taxonomy" id="1549"/>
    <lineage>
        <taxon>Bacteria</taxon>
        <taxon>Bacillati</taxon>
        <taxon>Bacillota</taxon>
        <taxon>Clostridia</taxon>
        <taxon>Eubacteriales</taxon>
        <taxon>Oscillospiraceae</taxon>
        <taxon>Faecalispora</taxon>
    </lineage>
</organism>
<dbReference type="RefSeq" id="WP_020074581.1">
    <property type="nucleotide sequence ID" value="NZ_SVNY01000007.1"/>
</dbReference>
<protein>
    <submittedName>
        <fullName evidence="1">Uncharacterized protein</fullName>
    </submittedName>
</protein>
<dbReference type="AlphaFoldDB" id="A0A928KYC8"/>
<evidence type="ECO:0000313" key="1">
    <source>
        <dbReference type="EMBL" id="MBE6834370.1"/>
    </source>
</evidence>
<proteinExistence type="predicted"/>
<gene>
    <name evidence="1" type="ORF">E7512_12485</name>
</gene>
<accession>A0A928KYC8</accession>
<evidence type="ECO:0000313" key="2">
    <source>
        <dbReference type="Proteomes" id="UP000754750"/>
    </source>
</evidence>
<reference evidence="1" key="1">
    <citation type="submission" date="2019-04" db="EMBL/GenBank/DDBJ databases">
        <title>Evolution of Biomass-Degrading Anaerobic Consortia Revealed by Metagenomics.</title>
        <authorList>
            <person name="Peng X."/>
        </authorList>
    </citation>
    <scope>NUCLEOTIDE SEQUENCE</scope>
    <source>
        <strain evidence="1">SIG551</strain>
    </source>
</reference>